<dbReference type="AlphaFoldDB" id="A0A8S9NPJ4"/>
<dbReference type="GO" id="GO:0102158">
    <property type="term" value="F:very-long-chain (3R)-3-hydroxyacyl-CoA dehydratase activity"/>
    <property type="evidence" value="ECO:0007669"/>
    <property type="project" value="UniProtKB-EC"/>
</dbReference>
<accession>A0A8S9NPJ4</accession>
<evidence type="ECO:0000256" key="10">
    <source>
        <dbReference type="ARBA" id="ARBA00023136"/>
    </source>
</evidence>
<dbReference type="GO" id="GO:0042761">
    <property type="term" value="P:very long-chain fatty acid biosynthetic process"/>
    <property type="evidence" value="ECO:0007669"/>
    <property type="project" value="TreeGrafter"/>
</dbReference>
<dbReference type="EC" id="4.2.1.134" evidence="4"/>
<protein>
    <recommendedName>
        <fullName evidence="4">very-long-chain (3R)-3-hydroxyacyl-CoA dehydratase</fullName>
        <ecNumber evidence="4">4.2.1.134</ecNumber>
    </recommendedName>
</protein>
<gene>
    <name evidence="15" type="ORF">F2Q69_00045087</name>
</gene>
<dbReference type="GO" id="GO:0005789">
    <property type="term" value="C:endoplasmic reticulum membrane"/>
    <property type="evidence" value="ECO:0007669"/>
    <property type="project" value="TreeGrafter"/>
</dbReference>
<dbReference type="Proteomes" id="UP000712600">
    <property type="component" value="Unassembled WGS sequence"/>
</dbReference>
<dbReference type="GO" id="GO:0030497">
    <property type="term" value="P:fatty acid elongation"/>
    <property type="evidence" value="ECO:0007669"/>
    <property type="project" value="TreeGrafter"/>
</dbReference>
<keyword evidence="7" id="KW-0276">Fatty acid metabolism</keyword>
<evidence type="ECO:0000256" key="7">
    <source>
        <dbReference type="ARBA" id="ARBA00022832"/>
    </source>
</evidence>
<sequence length="121" mass="13697">MATFLSIIRRVYLTLYNWIVFAGWAQVLYFAVKTLKETGHENVYDAVEKPLQLAQTAAVLEVNFSWISRFGQITCFCNSATDWFKAVSHLGHPLQLSRGPITFSCCVTGHKLVYHGGDSFF</sequence>
<name>A0A8S9NPJ4_BRACR</name>
<evidence type="ECO:0000256" key="8">
    <source>
        <dbReference type="ARBA" id="ARBA00022989"/>
    </source>
</evidence>
<keyword evidence="11" id="KW-0275">Fatty acid biosynthesis</keyword>
<evidence type="ECO:0000256" key="13">
    <source>
        <dbReference type="ARBA" id="ARBA00036671"/>
    </source>
</evidence>
<dbReference type="PANTHER" id="PTHR11035">
    <property type="entry name" value="VERY-LONG-CHAIN (3R)-3-HYDROXYACYL-COA DEHYDRATASE"/>
    <property type="match status" value="1"/>
</dbReference>
<comment type="pathway">
    <text evidence="2">Lipid metabolism; fatty acid biosynthesis.</text>
</comment>
<evidence type="ECO:0000256" key="4">
    <source>
        <dbReference type="ARBA" id="ARBA00013122"/>
    </source>
</evidence>
<comment type="subcellular location">
    <subcellularLocation>
        <location evidence="1">Membrane</location>
        <topology evidence="1">Multi-pass membrane protein</topology>
    </subcellularLocation>
</comment>
<evidence type="ECO:0000256" key="11">
    <source>
        <dbReference type="ARBA" id="ARBA00023160"/>
    </source>
</evidence>
<evidence type="ECO:0000313" key="15">
    <source>
        <dbReference type="EMBL" id="KAF3503867.1"/>
    </source>
</evidence>
<keyword evidence="8 14" id="KW-1133">Transmembrane helix</keyword>
<dbReference type="InterPro" id="IPR007482">
    <property type="entry name" value="Tyr_Pase-like_PTPLA"/>
</dbReference>
<keyword evidence="5" id="KW-0444">Lipid biosynthesis</keyword>
<evidence type="ECO:0000256" key="2">
    <source>
        <dbReference type="ARBA" id="ARBA00005194"/>
    </source>
</evidence>
<evidence type="ECO:0000256" key="1">
    <source>
        <dbReference type="ARBA" id="ARBA00004141"/>
    </source>
</evidence>
<keyword evidence="6 14" id="KW-0812">Transmembrane</keyword>
<evidence type="ECO:0000256" key="5">
    <source>
        <dbReference type="ARBA" id="ARBA00022516"/>
    </source>
</evidence>
<evidence type="ECO:0000256" key="3">
    <source>
        <dbReference type="ARBA" id="ARBA00007811"/>
    </source>
</evidence>
<dbReference type="GO" id="GO:0030148">
    <property type="term" value="P:sphingolipid biosynthetic process"/>
    <property type="evidence" value="ECO:0007669"/>
    <property type="project" value="TreeGrafter"/>
</dbReference>
<keyword evidence="10 14" id="KW-0472">Membrane</keyword>
<feature type="transmembrane region" description="Helical" evidence="14">
    <location>
        <begin position="12"/>
        <end position="32"/>
    </location>
</feature>
<reference evidence="15" key="1">
    <citation type="submission" date="2019-12" db="EMBL/GenBank/DDBJ databases">
        <title>Genome sequencing and annotation of Brassica cretica.</title>
        <authorList>
            <person name="Studholme D.J."/>
            <person name="Sarris P."/>
        </authorList>
    </citation>
    <scope>NUCLEOTIDE SEQUENCE</scope>
    <source>
        <strain evidence="15">PFS-109/04</strain>
        <tissue evidence="15">Leaf</tissue>
    </source>
</reference>
<proteinExistence type="inferred from homology"/>
<organism evidence="15 16">
    <name type="scientific">Brassica cretica</name>
    <name type="common">Mustard</name>
    <dbReference type="NCBI Taxonomy" id="69181"/>
    <lineage>
        <taxon>Eukaryota</taxon>
        <taxon>Viridiplantae</taxon>
        <taxon>Streptophyta</taxon>
        <taxon>Embryophyta</taxon>
        <taxon>Tracheophyta</taxon>
        <taxon>Spermatophyta</taxon>
        <taxon>Magnoliopsida</taxon>
        <taxon>eudicotyledons</taxon>
        <taxon>Gunneridae</taxon>
        <taxon>Pentapetalae</taxon>
        <taxon>rosids</taxon>
        <taxon>malvids</taxon>
        <taxon>Brassicales</taxon>
        <taxon>Brassicaceae</taxon>
        <taxon>Brassiceae</taxon>
        <taxon>Brassica</taxon>
    </lineage>
</organism>
<evidence type="ECO:0000256" key="6">
    <source>
        <dbReference type="ARBA" id="ARBA00022692"/>
    </source>
</evidence>
<evidence type="ECO:0000256" key="12">
    <source>
        <dbReference type="ARBA" id="ARBA00023239"/>
    </source>
</evidence>
<evidence type="ECO:0000256" key="9">
    <source>
        <dbReference type="ARBA" id="ARBA00023098"/>
    </source>
</evidence>
<comment type="catalytic activity">
    <reaction evidence="13">
        <text>a very-long-chain (3R)-3-hydroxyacyl-CoA = a very-long-chain (2E)-enoyl-CoA + H2O</text>
        <dbReference type="Rhea" id="RHEA:45812"/>
        <dbReference type="ChEBI" id="CHEBI:15377"/>
        <dbReference type="ChEBI" id="CHEBI:83728"/>
        <dbReference type="ChEBI" id="CHEBI:85440"/>
        <dbReference type="EC" id="4.2.1.134"/>
    </reaction>
</comment>
<comment type="caution">
    <text evidence="15">The sequence shown here is derived from an EMBL/GenBank/DDBJ whole genome shotgun (WGS) entry which is preliminary data.</text>
</comment>
<keyword evidence="12" id="KW-0456">Lyase</keyword>
<dbReference type="PANTHER" id="PTHR11035:SF3">
    <property type="entry name" value="VERY-LONG-CHAIN (3R)-3-HYDROXYACYL-COA DEHYDRATASE"/>
    <property type="match status" value="1"/>
</dbReference>
<keyword evidence="9" id="KW-0443">Lipid metabolism</keyword>
<evidence type="ECO:0000256" key="14">
    <source>
        <dbReference type="SAM" id="Phobius"/>
    </source>
</evidence>
<dbReference type="EMBL" id="QGKX02001621">
    <property type="protein sequence ID" value="KAF3503867.1"/>
    <property type="molecule type" value="Genomic_DNA"/>
</dbReference>
<evidence type="ECO:0000313" key="16">
    <source>
        <dbReference type="Proteomes" id="UP000712600"/>
    </source>
</evidence>
<comment type="similarity">
    <text evidence="3">Belongs to the very long-chain fatty acids dehydratase HACD family.</text>
</comment>